<keyword evidence="5" id="KW-0444">Lipid biosynthesis</keyword>
<evidence type="ECO:0000256" key="2">
    <source>
        <dbReference type="ARBA" id="ARBA00006495"/>
    </source>
</evidence>
<keyword evidence="11" id="KW-0443">Lipid metabolism</keyword>
<dbReference type="InterPro" id="IPR013750">
    <property type="entry name" value="GHMP_kinase_C_dom"/>
</dbReference>
<dbReference type="InterPro" id="IPR006203">
    <property type="entry name" value="GHMP_knse_ATP-bd_CS"/>
</dbReference>
<dbReference type="GO" id="GO:0005524">
    <property type="term" value="F:ATP binding"/>
    <property type="evidence" value="ECO:0007669"/>
    <property type="project" value="UniProtKB-KW"/>
</dbReference>
<dbReference type="InterPro" id="IPR020568">
    <property type="entry name" value="Ribosomal_Su5_D2-typ_SF"/>
</dbReference>
<gene>
    <name evidence="15" type="primary">mvk</name>
    <name evidence="15" type="ORF">K9W46_07675</name>
</gene>
<evidence type="ECO:0000256" key="8">
    <source>
        <dbReference type="ARBA" id="ARBA00022777"/>
    </source>
</evidence>
<evidence type="ECO:0000256" key="6">
    <source>
        <dbReference type="ARBA" id="ARBA00022679"/>
    </source>
</evidence>
<dbReference type="Gene3D" id="3.30.230.10">
    <property type="match status" value="1"/>
</dbReference>
<dbReference type="PROSITE" id="PS00627">
    <property type="entry name" value="GHMP_KINASES_ATP"/>
    <property type="match status" value="1"/>
</dbReference>
<dbReference type="PRINTS" id="PR00959">
    <property type="entry name" value="MEVGALKINASE"/>
</dbReference>
<dbReference type="EMBL" id="CP084167">
    <property type="protein sequence ID" value="UJG42284.1"/>
    <property type="molecule type" value="Genomic_DNA"/>
</dbReference>
<protein>
    <recommendedName>
        <fullName evidence="3">mevalonate kinase</fullName>
        <ecNumber evidence="3">2.7.1.36</ecNumber>
    </recommendedName>
</protein>
<evidence type="ECO:0000256" key="10">
    <source>
        <dbReference type="ARBA" id="ARBA00022842"/>
    </source>
</evidence>
<dbReference type="GO" id="GO:0019287">
    <property type="term" value="P:isopentenyl diphosphate biosynthetic process, mevalonate pathway"/>
    <property type="evidence" value="ECO:0007669"/>
    <property type="project" value="TreeGrafter"/>
</dbReference>
<dbReference type="GO" id="GO:0004496">
    <property type="term" value="F:mevalonate kinase activity"/>
    <property type="evidence" value="ECO:0007669"/>
    <property type="project" value="UniProtKB-EC"/>
</dbReference>
<evidence type="ECO:0000256" key="11">
    <source>
        <dbReference type="ARBA" id="ARBA00023098"/>
    </source>
</evidence>
<dbReference type="InterPro" id="IPR006204">
    <property type="entry name" value="GHMP_kinase_N_dom"/>
</dbReference>
<comment type="similarity">
    <text evidence="2">Belongs to the GHMP kinase family. Mevalonate kinase subfamily.</text>
</comment>
<keyword evidence="4" id="KW-0963">Cytoplasm</keyword>
<dbReference type="InterPro" id="IPR036554">
    <property type="entry name" value="GHMP_kinase_C_sf"/>
</dbReference>
<dbReference type="EC" id="2.7.1.36" evidence="3"/>
<evidence type="ECO:0000256" key="1">
    <source>
        <dbReference type="ARBA" id="ARBA00004496"/>
    </source>
</evidence>
<dbReference type="PANTHER" id="PTHR43290">
    <property type="entry name" value="MEVALONATE KINASE"/>
    <property type="match status" value="1"/>
</dbReference>
<evidence type="ECO:0000256" key="5">
    <source>
        <dbReference type="ARBA" id="ARBA00022516"/>
    </source>
</evidence>
<sequence length="326" mass="35624">MSEIISTSAPGKVILFGEHAVVYGFPAIAIAINRRVKVSIIEGNETSKSLFTPDLFPKNQFDLTNEHIIPEQLKAIFFLLKKTKVIERLSYGQQILIKSQIPPSAGLGSSAAISVSLAMLGTILSNQELQLENINKIAFEAEKIQHGTPSGIDNFVSTFGGGVFYLKNSLKRIDLSKISFKIVIINTKVTRNTKDLVLLVKKRYEEKKDYVQELFNEIKTITEQAKVYIEKGNIDKIGELMNENQVALEKLGVGHKKIIEAINILGNEGALGAKLTGAGGGGCVIGIFDSKEESSIAVQKAKEEGFEAFTTEPSKIGVIENGIKKD</sequence>
<name>A0A9Y1FMW5_9ARCH</name>
<organism evidence="15">
    <name type="scientific">Candidatus Heimdallarchaeum endolithica</name>
    <dbReference type="NCBI Taxonomy" id="2876572"/>
    <lineage>
        <taxon>Archaea</taxon>
        <taxon>Promethearchaeati</taxon>
        <taxon>Candidatus Heimdallarchaeota</taxon>
        <taxon>Candidatus Heimdallarchaeia (ex Rinke et al. 2021) (nom. nud.)</taxon>
        <taxon>Candidatus Heimdallarchaeales</taxon>
        <taxon>Candidatus Heimdallarchaeaceae</taxon>
        <taxon>Candidatus Heimdallarchaeum</taxon>
    </lineage>
</organism>
<keyword evidence="8 15" id="KW-0418">Kinase</keyword>
<evidence type="ECO:0000259" key="13">
    <source>
        <dbReference type="Pfam" id="PF00288"/>
    </source>
</evidence>
<dbReference type="NCBIfam" id="TIGR00549">
    <property type="entry name" value="mevalon_kin"/>
    <property type="match status" value="1"/>
</dbReference>
<dbReference type="InterPro" id="IPR006205">
    <property type="entry name" value="Mev_gal_kin"/>
</dbReference>
<keyword evidence="10" id="KW-0460">Magnesium</keyword>
<dbReference type="PANTHER" id="PTHR43290:SF2">
    <property type="entry name" value="MEVALONATE KINASE"/>
    <property type="match status" value="1"/>
</dbReference>
<dbReference type="SUPFAM" id="SSF55060">
    <property type="entry name" value="GHMP Kinase, C-terminal domain"/>
    <property type="match status" value="1"/>
</dbReference>
<dbReference type="SUPFAM" id="SSF54211">
    <property type="entry name" value="Ribosomal protein S5 domain 2-like"/>
    <property type="match status" value="1"/>
</dbReference>
<evidence type="ECO:0000256" key="9">
    <source>
        <dbReference type="ARBA" id="ARBA00022840"/>
    </source>
</evidence>
<dbReference type="Pfam" id="PF08544">
    <property type="entry name" value="GHMP_kinases_C"/>
    <property type="match status" value="1"/>
</dbReference>
<comment type="subcellular location">
    <subcellularLocation>
        <location evidence="1">Cytoplasm</location>
    </subcellularLocation>
</comment>
<dbReference type="InterPro" id="IPR014721">
    <property type="entry name" value="Ribsml_uS5_D2-typ_fold_subgr"/>
</dbReference>
<evidence type="ECO:0000256" key="4">
    <source>
        <dbReference type="ARBA" id="ARBA00022490"/>
    </source>
</evidence>
<dbReference type="Proteomes" id="UP001200513">
    <property type="component" value="Chromosome"/>
</dbReference>
<keyword evidence="6 15" id="KW-0808">Transferase</keyword>
<reference evidence="15" key="1">
    <citation type="journal article" date="2022" name="Nat. Microbiol.">
        <title>Unique mobile elements and scalable gene flow at the prokaryote-eukaryote boundary revealed by circularized Asgard archaea genomes.</title>
        <authorList>
            <person name="Wu F."/>
            <person name="Speth D.R."/>
            <person name="Philosof A."/>
            <person name="Cremiere A."/>
            <person name="Narayanan A."/>
            <person name="Barco R.A."/>
            <person name="Connon S.A."/>
            <person name="Amend J.P."/>
            <person name="Antoshechkin I.A."/>
            <person name="Orphan V.J."/>
        </authorList>
    </citation>
    <scope>NUCLEOTIDE SEQUENCE</scope>
    <source>
        <strain evidence="15">PR6</strain>
    </source>
</reference>
<feature type="domain" description="GHMP kinase C-terminal" evidence="14">
    <location>
        <begin position="227"/>
        <end position="304"/>
    </location>
</feature>
<accession>A0A9Y1FMW5</accession>
<dbReference type="Pfam" id="PF00288">
    <property type="entry name" value="GHMP_kinases_N"/>
    <property type="match status" value="1"/>
</dbReference>
<evidence type="ECO:0000259" key="14">
    <source>
        <dbReference type="Pfam" id="PF08544"/>
    </source>
</evidence>
<keyword evidence="7" id="KW-0547">Nucleotide-binding</keyword>
<dbReference type="GO" id="GO:0005829">
    <property type="term" value="C:cytosol"/>
    <property type="evidence" value="ECO:0007669"/>
    <property type="project" value="TreeGrafter"/>
</dbReference>
<evidence type="ECO:0000313" key="15">
    <source>
        <dbReference type="EMBL" id="UJG42284.1"/>
    </source>
</evidence>
<keyword evidence="9" id="KW-0067">ATP-binding</keyword>
<dbReference type="AlphaFoldDB" id="A0A9Y1FMW5"/>
<dbReference type="Gene3D" id="3.30.70.890">
    <property type="entry name" value="GHMP kinase, C-terminal domain"/>
    <property type="match status" value="1"/>
</dbReference>
<evidence type="ECO:0000256" key="3">
    <source>
        <dbReference type="ARBA" id="ARBA00012103"/>
    </source>
</evidence>
<evidence type="ECO:0000256" key="12">
    <source>
        <dbReference type="ARBA" id="ARBA00029438"/>
    </source>
</evidence>
<comment type="pathway">
    <text evidence="12">Isoprenoid biosynthesis; isopentenyl diphosphate biosynthesis via mevalonate pathway; isopentenyl diphosphate from (R)-mevalonate: step 1/3.</text>
</comment>
<evidence type="ECO:0000256" key="7">
    <source>
        <dbReference type="ARBA" id="ARBA00022741"/>
    </source>
</evidence>
<proteinExistence type="inferred from homology"/>
<feature type="domain" description="GHMP kinase N-terminal" evidence="13">
    <location>
        <begin position="84"/>
        <end position="161"/>
    </location>
</feature>